<dbReference type="SUPFAM" id="SSF50249">
    <property type="entry name" value="Nucleic acid-binding proteins"/>
    <property type="match status" value="1"/>
</dbReference>
<reference evidence="4" key="1">
    <citation type="journal article" date="2019" name="Int. J. Syst. Evol. Microbiol.">
        <title>The Global Catalogue of Microorganisms (GCM) 10K type strain sequencing project: providing services to taxonomists for standard genome sequencing and annotation.</title>
        <authorList>
            <consortium name="The Broad Institute Genomics Platform"/>
            <consortium name="The Broad Institute Genome Sequencing Center for Infectious Disease"/>
            <person name="Wu L."/>
            <person name="Ma J."/>
        </authorList>
    </citation>
    <scope>NUCLEOTIDE SEQUENCE [LARGE SCALE GENOMIC DNA]</scope>
    <source>
        <strain evidence="4">CGMCC 1.10363</strain>
    </source>
</reference>
<dbReference type="PANTHER" id="PTHR34075">
    <property type="entry name" value="BLR3430 PROTEIN"/>
    <property type="match status" value="1"/>
</dbReference>
<protein>
    <submittedName>
        <fullName evidence="3">Zn-ribbon domain-containing OB-fold protein</fullName>
    </submittedName>
</protein>
<evidence type="ECO:0000259" key="2">
    <source>
        <dbReference type="Pfam" id="PF12172"/>
    </source>
</evidence>
<evidence type="ECO:0000313" key="4">
    <source>
        <dbReference type="Proteomes" id="UP001595900"/>
    </source>
</evidence>
<feature type="domain" description="ChsH2 C-terminal OB-fold" evidence="1">
    <location>
        <begin position="58"/>
        <end position="121"/>
    </location>
</feature>
<dbReference type="InterPro" id="IPR052513">
    <property type="entry name" value="Thioester_dehydratase-like"/>
</dbReference>
<dbReference type="Pfam" id="PF12172">
    <property type="entry name" value="zf-ChsH2"/>
    <property type="match status" value="1"/>
</dbReference>
<keyword evidence="4" id="KW-1185">Reference proteome</keyword>
<dbReference type="InterPro" id="IPR002878">
    <property type="entry name" value="ChsH2_C"/>
</dbReference>
<sequence length="136" mass="15176">MDLDAFARLLPPVTEGNRAYWEGLDAGELRLQFCNHDGTARFPESPVCPQCLSPDFSWRPAKGEATLWSWVIMHQKYLDAFDELRPYPVAFVKLAEGPFMVSTVIGDVDKLTVDAPLELVFTEVGARSVPAFQVTS</sequence>
<proteinExistence type="predicted"/>
<dbReference type="InterPro" id="IPR012340">
    <property type="entry name" value="NA-bd_OB-fold"/>
</dbReference>
<dbReference type="PANTHER" id="PTHR34075:SF5">
    <property type="entry name" value="BLR3430 PROTEIN"/>
    <property type="match status" value="1"/>
</dbReference>
<dbReference type="Gene3D" id="6.10.30.10">
    <property type="match status" value="1"/>
</dbReference>
<dbReference type="RefSeq" id="WP_390226635.1">
    <property type="nucleotide sequence ID" value="NZ_JBHSCN010000002.1"/>
</dbReference>
<dbReference type="Pfam" id="PF01796">
    <property type="entry name" value="OB_ChsH2_C"/>
    <property type="match status" value="1"/>
</dbReference>
<dbReference type="Proteomes" id="UP001595900">
    <property type="component" value="Unassembled WGS sequence"/>
</dbReference>
<comment type="caution">
    <text evidence="3">The sequence shown here is derived from an EMBL/GenBank/DDBJ whole genome shotgun (WGS) entry which is preliminary data.</text>
</comment>
<organism evidence="3 4">
    <name type="scientific">Gryllotalpicola reticulitermitis</name>
    <dbReference type="NCBI Taxonomy" id="1184153"/>
    <lineage>
        <taxon>Bacteria</taxon>
        <taxon>Bacillati</taxon>
        <taxon>Actinomycetota</taxon>
        <taxon>Actinomycetes</taxon>
        <taxon>Micrococcales</taxon>
        <taxon>Microbacteriaceae</taxon>
        <taxon>Gryllotalpicola</taxon>
    </lineage>
</organism>
<dbReference type="EMBL" id="JBHSCN010000002">
    <property type="protein sequence ID" value="MFC4241878.1"/>
    <property type="molecule type" value="Genomic_DNA"/>
</dbReference>
<dbReference type="InterPro" id="IPR022002">
    <property type="entry name" value="ChsH2_Znr"/>
</dbReference>
<gene>
    <name evidence="3" type="ORF">ACFOYW_00720</name>
</gene>
<evidence type="ECO:0000313" key="3">
    <source>
        <dbReference type="EMBL" id="MFC4241878.1"/>
    </source>
</evidence>
<accession>A0ABV8Q2K8</accession>
<name>A0ABV8Q2K8_9MICO</name>
<feature type="domain" description="ChsH2 rubredoxin-like zinc ribbon" evidence="2">
    <location>
        <begin position="21"/>
        <end position="56"/>
    </location>
</feature>
<evidence type="ECO:0000259" key="1">
    <source>
        <dbReference type="Pfam" id="PF01796"/>
    </source>
</evidence>